<proteinExistence type="predicted"/>
<protein>
    <submittedName>
        <fullName evidence="1">Uncharacterized protein</fullName>
    </submittedName>
</protein>
<dbReference type="EMBL" id="SRRZ01000226">
    <property type="protein sequence ID" value="NQE38442.1"/>
    <property type="molecule type" value="Genomic_DNA"/>
</dbReference>
<name>A0ABX2D704_9CYAN</name>
<organism evidence="1 2">
    <name type="scientific">Microcoleus asticus IPMA8</name>
    <dbReference type="NCBI Taxonomy" id="2563858"/>
    <lineage>
        <taxon>Bacteria</taxon>
        <taxon>Bacillati</taxon>
        <taxon>Cyanobacteriota</taxon>
        <taxon>Cyanophyceae</taxon>
        <taxon>Oscillatoriophycideae</taxon>
        <taxon>Oscillatoriales</taxon>
        <taxon>Microcoleaceae</taxon>
        <taxon>Microcoleus</taxon>
        <taxon>Microcoleus asticus</taxon>
    </lineage>
</organism>
<keyword evidence="2" id="KW-1185">Reference proteome</keyword>
<dbReference type="RefSeq" id="WP_172193143.1">
    <property type="nucleotide sequence ID" value="NZ_CAWPPK010000142.1"/>
</dbReference>
<sequence>MTATKPIGSQRRIDRLKAIALERGFTNENAKPFGKLSKTSTWEALLNSYGVEFPDNNAPANWTNRGGWQPPPTNFLNWVDFPQLAAITLASAGVFVLARPLLQHISPSKLFPIPPVQIHIQIGAKS</sequence>
<accession>A0ABX2D704</accession>
<reference evidence="1 2" key="1">
    <citation type="journal article" date="2020" name="Sci. Rep.">
        <title>A novel cyanobacterial geosmin producer, revising GeoA distribution and dispersion patterns in Bacteria.</title>
        <authorList>
            <person name="Churro C."/>
            <person name="Semedo-Aguiar A.P."/>
            <person name="Silva A.D."/>
            <person name="Pereira-Leal J.B."/>
            <person name="Leite R.B."/>
        </authorList>
    </citation>
    <scope>NUCLEOTIDE SEQUENCE [LARGE SCALE GENOMIC DNA]</scope>
    <source>
        <strain evidence="1 2">IPMA8</strain>
    </source>
</reference>
<dbReference type="Proteomes" id="UP000702425">
    <property type="component" value="Unassembled WGS sequence"/>
</dbReference>
<gene>
    <name evidence="1" type="ORF">E5S67_06227</name>
</gene>
<evidence type="ECO:0000313" key="2">
    <source>
        <dbReference type="Proteomes" id="UP000702425"/>
    </source>
</evidence>
<comment type="caution">
    <text evidence="1">The sequence shown here is derived from an EMBL/GenBank/DDBJ whole genome shotgun (WGS) entry which is preliminary data.</text>
</comment>
<evidence type="ECO:0000313" key="1">
    <source>
        <dbReference type="EMBL" id="NQE38442.1"/>
    </source>
</evidence>